<comment type="caution">
    <text evidence="4">The sequence shown here is derived from an EMBL/GenBank/DDBJ whole genome shotgun (WGS) entry which is preliminary data.</text>
</comment>
<name>A0A9D0ZHE7_9FIRM</name>
<evidence type="ECO:0000259" key="3">
    <source>
        <dbReference type="Pfam" id="PF14238"/>
    </source>
</evidence>
<dbReference type="Proteomes" id="UP000886787">
    <property type="component" value="Unassembled WGS sequence"/>
</dbReference>
<sequence length="522" mass="56344">MKKSTRNILIAVCAVVILVGILLLVTLVPWGGDSDTDITTSTYPTDENGEQYATDAMGNKIPSEKDKDGNILSAGIVTLADQGPLNLEKVEVQNGSGSFTVLAETQTTQATNAQGEEEEQTGTTVYTLVGFEDQQLLSGQPEAIANDASNMKTTRIIDIKGANPGNYGLDDPRATVTATFADGTVITYRVGDEAPSELGVYLQCNDDKAIYLVATDAVDSFLFSPLDLLSKEITTAGESEESSEIETMTLSGTNYPKPVTIVPNDDETNSAYYKMTTPVEQPVSVEKGSEVMGGIRGLSADAVKAVNPTDEQLQNFGLKTPAATVKAVYNDTTITLSASKPDDDGNVYLTSSDKNMIYQLSADMVPWAKYTYEDLRYEYILKPNLDFLSEITITVDSKTYIFSIAKEEKKDEEGNVTQETIVKCGGKTISSAYFNTFFENLTSVQRQSNADGVQANGGAILVVEYTYNNGKTADTVSYYDAGNRKILVNTNGTADSVVYETYTNKIIADTPVIAQGKRVDPS</sequence>
<evidence type="ECO:0000313" key="4">
    <source>
        <dbReference type="EMBL" id="HIQ80349.1"/>
    </source>
</evidence>
<keyword evidence="2" id="KW-0812">Transmembrane</keyword>
<evidence type="ECO:0000256" key="1">
    <source>
        <dbReference type="SAM" id="MobiDB-lite"/>
    </source>
</evidence>
<protein>
    <submittedName>
        <fullName evidence="4">DUF4340 domain-containing protein</fullName>
    </submittedName>
</protein>
<proteinExistence type="predicted"/>
<feature type="domain" description="DUF4340" evidence="3">
    <location>
        <begin position="140"/>
        <end position="307"/>
    </location>
</feature>
<dbReference type="AlphaFoldDB" id="A0A9D0ZHE7"/>
<evidence type="ECO:0000313" key="5">
    <source>
        <dbReference type="Proteomes" id="UP000886787"/>
    </source>
</evidence>
<evidence type="ECO:0000256" key="2">
    <source>
        <dbReference type="SAM" id="Phobius"/>
    </source>
</evidence>
<dbReference type="InterPro" id="IPR025641">
    <property type="entry name" value="DUF4340"/>
</dbReference>
<organism evidence="4 5">
    <name type="scientific">Candidatus Scatavimonas merdigallinarum</name>
    <dbReference type="NCBI Taxonomy" id="2840914"/>
    <lineage>
        <taxon>Bacteria</taxon>
        <taxon>Bacillati</taxon>
        <taxon>Bacillota</taxon>
        <taxon>Clostridia</taxon>
        <taxon>Eubacteriales</taxon>
        <taxon>Oscillospiraceae</taxon>
        <taxon>Oscillospiraceae incertae sedis</taxon>
        <taxon>Candidatus Scatavimonas</taxon>
    </lineage>
</organism>
<keyword evidence="2" id="KW-1133">Transmembrane helix</keyword>
<reference evidence="4" key="1">
    <citation type="submission" date="2020-10" db="EMBL/GenBank/DDBJ databases">
        <authorList>
            <person name="Gilroy R."/>
        </authorList>
    </citation>
    <scope>NUCLEOTIDE SEQUENCE</scope>
    <source>
        <strain evidence="4">ChiSjej1B19-3389</strain>
    </source>
</reference>
<keyword evidence="2" id="KW-0472">Membrane</keyword>
<gene>
    <name evidence="4" type="ORF">IAD32_03600</name>
</gene>
<accession>A0A9D0ZHE7</accession>
<feature type="region of interest" description="Disordered" evidence="1">
    <location>
        <begin position="235"/>
        <end position="257"/>
    </location>
</feature>
<reference evidence="4" key="2">
    <citation type="journal article" date="2021" name="PeerJ">
        <title>Extensive microbial diversity within the chicken gut microbiome revealed by metagenomics and culture.</title>
        <authorList>
            <person name="Gilroy R."/>
            <person name="Ravi A."/>
            <person name="Getino M."/>
            <person name="Pursley I."/>
            <person name="Horton D.L."/>
            <person name="Alikhan N.F."/>
            <person name="Baker D."/>
            <person name="Gharbi K."/>
            <person name="Hall N."/>
            <person name="Watson M."/>
            <person name="Adriaenssens E.M."/>
            <person name="Foster-Nyarko E."/>
            <person name="Jarju S."/>
            <person name="Secka A."/>
            <person name="Antonio M."/>
            <person name="Oren A."/>
            <person name="Chaudhuri R.R."/>
            <person name="La Ragione R."/>
            <person name="Hildebrand F."/>
            <person name="Pallen M.J."/>
        </authorList>
    </citation>
    <scope>NUCLEOTIDE SEQUENCE</scope>
    <source>
        <strain evidence="4">ChiSjej1B19-3389</strain>
    </source>
</reference>
<dbReference type="Pfam" id="PF14238">
    <property type="entry name" value="DUF4340"/>
    <property type="match status" value="1"/>
</dbReference>
<feature type="transmembrane region" description="Helical" evidence="2">
    <location>
        <begin position="7"/>
        <end position="30"/>
    </location>
</feature>
<dbReference type="EMBL" id="DVFW01000021">
    <property type="protein sequence ID" value="HIQ80349.1"/>
    <property type="molecule type" value="Genomic_DNA"/>
</dbReference>